<feature type="region of interest" description="Disordered" evidence="1">
    <location>
        <begin position="327"/>
        <end position="405"/>
    </location>
</feature>
<name>A0A3S5AU56_9PLAT</name>
<protein>
    <submittedName>
        <fullName evidence="2">Uncharacterized protein</fullName>
    </submittedName>
</protein>
<feature type="non-terminal residue" evidence="2">
    <location>
        <position position="424"/>
    </location>
</feature>
<evidence type="ECO:0000313" key="2">
    <source>
        <dbReference type="EMBL" id="VEL37831.1"/>
    </source>
</evidence>
<proteinExistence type="predicted"/>
<dbReference type="EMBL" id="CAAALY010256083">
    <property type="protein sequence ID" value="VEL37831.1"/>
    <property type="molecule type" value="Genomic_DNA"/>
</dbReference>
<feature type="compositionally biased region" description="Polar residues" evidence="1">
    <location>
        <begin position="365"/>
        <end position="375"/>
    </location>
</feature>
<reference evidence="2" key="1">
    <citation type="submission" date="2018-11" db="EMBL/GenBank/DDBJ databases">
        <authorList>
            <consortium name="Pathogen Informatics"/>
        </authorList>
    </citation>
    <scope>NUCLEOTIDE SEQUENCE</scope>
</reference>
<dbReference type="Proteomes" id="UP000784294">
    <property type="component" value="Unassembled WGS sequence"/>
</dbReference>
<feature type="compositionally biased region" description="Polar residues" evidence="1">
    <location>
        <begin position="269"/>
        <end position="281"/>
    </location>
</feature>
<feature type="compositionally biased region" description="Polar residues" evidence="1">
    <location>
        <begin position="382"/>
        <end position="403"/>
    </location>
</feature>
<feature type="compositionally biased region" description="Low complexity" evidence="1">
    <location>
        <begin position="345"/>
        <end position="355"/>
    </location>
</feature>
<keyword evidence="3" id="KW-1185">Reference proteome</keyword>
<organism evidence="2 3">
    <name type="scientific">Protopolystoma xenopodis</name>
    <dbReference type="NCBI Taxonomy" id="117903"/>
    <lineage>
        <taxon>Eukaryota</taxon>
        <taxon>Metazoa</taxon>
        <taxon>Spiralia</taxon>
        <taxon>Lophotrochozoa</taxon>
        <taxon>Platyhelminthes</taxon>
        <taxon>Monogenea</taxon>
        <taxon>Polyopisthocotylea</taxon>
        <taxon>Polystomatidea</taxon>
        <taxon>Polystomatidae</taxon>
        <taxon>Protopolystoma</taxon>
    </lineage>
</organism>
<evidence type="ECO:0000313" key="3">
    <source>
        <dbReference type="Proteomes" id="UP000784294"/>
    </source>
</evidence>
<gene>
    <name evidence="2" type="ORF">PXEA_LOCUS31271</name>
</gene>
<comment type="caution">
    <text evidence="2">The sequence shown here is derived from an EMBL/GenBank/DDBJ whole genome shotgun (WGS) entry which is preliminary data.</text>
</comment>
<dbReference type="AlphaFoldDB" id="A0A3S5AU56"/>
<feature type="compositionally biased region" description="Polar residues" evidence="1">
    <location>
        <begin position="247"/>
        <end position="260"/>
    </location>
</feature>
<accession>A0A3S5AU56</accession>
<evidence type="ECO:0000256" key="1">
    <source>
        <dbReference type="SAM" id="MobiDB-lite"/>
    </source>
</evidence>
<feature type="compositionally biased region" description="Low complexity" evidence="1">
    <location>
        <begin position="217"/>
        <end position="246"/>
    </location>
</feature>
<feature type="region of interest" description="Disordered" evidence="1">
    <location>
        <begin position="214"/>
        <end position="305"/>
    </location>
</feature>
<sequence>MISCEAPYSDAQTQPLSVLAAHCQRLYTETVCGSPFGGVHCGPQTEELLRCQQTTCTSPVVCSTTGIVLPSGLPNPEAERTKQASAGTVALCSSSLSSACPPQSALKLLASSSPSPTMPIAEMSTLNTIFGLPSVTSSEPIAPVSPTISTTATTATVSSHRLLVSADTAARAAVVAFASIAGLTQATDERGSNYASSLYPVSIKAVSSPGPVCHTNSGPSLSSSSSSSSPSSSGSIGSLPSTASSSVSNATPVSTSTASERQSDLLMPSVSSSKRVFSTTDPRLPGQSIDPEAYTEIAPSNQPRDNLTVYPLSMYTDTGHGYQYPMVFSPQQPYSGHQGPMSEVPQSQPTSTSTSLNQHHHASFHYSQPLQAQQQENKDDNLSQADNSFIPSPNTPESQQQMAWSLRHGVYAEEISFPGYSGQS</sequence>